<dbReference type="OrthoDB" id="6666344at2"/>
<accession>A0A4P7NYK5</accession>
<sequence length="637" mass="72044">MNYPPIASFPNDQQLRVVWGFGSVHVSHNLSTAPHFLVSLRSIVDNRLDEYETVYKIPLAQADIVRLGTVWLGQRRVEGFWAQYSKTYERSVVFDFDFINSPPSSIEFSEKDPSTDYYQIPPFAYSLAFGTKSKINTKLKSSDNLNEEETRDLKRQAVYLGQMSKSKLTKLISNDECTVLIPSIEFLTSCYTPREQQLRNKVVNLNLDDALADYIDLDESGENKLGEYDLYMKSRKHQTNLAFLGYAHGNAVTKERLRVLRNSLTKANKDPSGRNYPDRHPDVLPYHPESMRLSGDGIWIDDQTFLMLRVRGCSLPTTHKINQVLMETIYTGLEDDPIQGTGENNGGGFTAGGAIGNFQDVPIIPGTDPNVNAAGAHILSEVMILGKSPDVEDFVETTQSDIKRRNKNRADGQKLRGLSSGELNSSKNSEGIGQLKQSERGGDTTEYVNQLEILDTVKNALLSLFASQKIKELEFLDSLTNLNLMPAFVSFPTKLIGQKNNSSWAVYCKNQYNQVITRVALLVKMTMPDGTVLFFFEIQRKPNEKGFSGLIFETYDNTVSSSQLYEFLSKVVEYQGKFRRRVKSTSTIEGEKRKTSQRKELPSFIKKSVIFEHRKGSRTWEDKILFELIGYSSKASQ</sequence>
<evidence type="ECO:0000256" key="1">
    <source>
        <dbReference type="SAM" id="MobiDB-lite"/>
    </source>
</evidence>
<dbReference type="Proteomes" id="UP000296201">
    <property type="component" value="Chromosome"/>
</dbReference>
<organism evidence="2 3">
    <name type="scientific">Hydrogenovibrio crunogenus</name>
    <dbReference type="NCBI Taxonomy" id="39765"/>
    <lineage>
        <taxon>Bacteria</taxon>
        <taxon>Pseudomonadati</taxon>
        <taxon>Pseudomonadota</taxon>
        <taxon>Gammaproteobacteria</taxon>
        <taxon>Thiotrichales</taxon>
        <taxon>Piscirickettsiaceae</taxon>
        <taxon>Hydrogenovibrio</taxon>
    </lineage>
</organism>
<reference evidence="2 3" key="1">
    <citation type="submission" date="2018-08" db="EMBL/GenBank/DDBJ databases">
        <title>Horizontal acquisition of hydrogen conversion ability and other habitat adaptations in Hydrogenovibrio crunogenus strains.</title>
        <authorList>
            <person name="Gonnella G."/>
            <person name="Adam N."/>
            <person name="Perner M."/>
        </authorList>
    </citation>
    <scope>NUCLEOTIDE SEQUENCE [LARGE SCALE GENOMIC DNA]</scope>
    <source>
        <strain evidence="2 3">SP-41</strain>
    </source>
</reference>
<feature type="compositionally biased region" description="Polar residues" evidence="1">
    <location>
        <begin position="421"/>
        <end position="431"/>
    </location>
</feature>
<dbReference type="RefSeq" id="WP_135795431.1">
    <property type="nucleotide sequence ID" value="NZ_CP032096.1"/>
</dbReference>
<dbReference type="EMBL" id="CP032096">
    <property type="protein sequence ID" value="QBZ82756.1"/>
    <property type="molecule type" value="Genomic_DNA"/>
</dbReference>
<proteinExistence type="predicted"/>
<evidence type="ECO:0000313" key="2">
    <source>
        <dbReference type="EMBL" id="QBZ82756.1"/>
    </source>
</evidence>
<gene>
    <name evidence="2" type="ORF">GHNINEIG_00792</name>
</gene>
<name>A0A4P7NYK5_9GAMM</name>
<protein>
    <submittedName>
        <fullName evidence="2">Uncharacterized protein</fullName>
    </submittedName>
</protein>
<evidence type="ECO:0000313" key="3">
    <source>
        <dbReference type="Proteomes" id="UP000296201"/>
    </source>
</evidence>
<feature type="region of interest" description="Disordered" evidence="1">
    <location>
        <begin position="398"/>
        <end position="441"/>
    </location>
</feature>
<dbReference type="AlphaFoldDB" id="A0A4P7NYK5"/>
<keyword evidence="3" id="KW-1185">Reference proteome</keyword>